<evidence type="ECO:0000313" key="7">
    <source>
        <dbReference type="EMBL" id="SDS71717.1"/>
    </source>
</evidence>
<dbReference type="Gene3D" id="1.10.357.10">
    <property type="entry name" value="Tetracycline Repressor, domain 2"/>
    <property type="match status" value="1"/>
</dbReference>
<sequence>MSPERAPAATPASAPARPLRRDAQRNRDSLLAAARAVFAEQGMQASLEQVAKRAGVAIGTLYNHFPARLDLVQEVFADKLATWVAAAEQALSMDDAWDGLCLFLETMCELQSRDRGFNDFASIRLPENACLAGQQTRIHELGVRIVERAREQGRLRPDLVPEDLAFVIWSHSRIIEATDEIAPNAWRRHLYLMLDGFRAERAHPLPEPPLTSAQLYRAMLRLGGADHDTD</sequence>
<dbReference type="SUPFAM" id="SSF48498">
    <property type="entry name" value="Tetracyclin repressor-like, C-terminal domain"/>
    <property type="match status" value="1"/>
</dbReference>
<dbReference type="Pfam" id="PF00440">
    <property type="entry name" value="TetR_N"/>
    <property type="match status" value="1"/>
</dbReference>
<dbReference type="Proteomes" id="UP000198688">
    <property type="component" value="Chromosome I"/>
</dbReference>
<dbReference type="InterPro" id="IPR001647">
    <property type="entry name" value="HTH_TetR"/>
</dbReference>
<feature type="domain" description="HTH tetR-type" evidence="6">
    <location>
        <begin position="24"/>
        <end position="83"/>
    </location>
</feature>
<dbReference type="InterPro" id="IPR036271">
    <property type="entry name" value="Tet_transcr_reg_TetR-rel_C_sf"/>
</dbReference>
<feature type="compositionally biased region" description="Low complexity" evidence="5">
    <location>
        <begin position="1"/>
        <end position="17"/>
    </location>
</feature>
<dbReference type="InterPro" id="IPR050109">
    <property type="entry name" value="HTH-type_TetR-like_transc_reg"/>
</dbReference>
<keyword evidence="8" id="KW-1185">Reference proteome</keyword>
<dbReference type="InterPro" id="IPR009057">
    <property type="entry name" value="Homeodomain-like_sf"/>
</dbReference>
<organism evidence="7 8">
    <name type="scientific">Actinoplanes derwentensis</name>
    <dbReference type="NCBI Taxonomy" id="113562"/>
    <lineage>
        <taxon>Bacteria</taxon>
        <taxon>Bacillati</taxon>
        <taxon>Actinomycetota</taxon>
        <taxon>Actinomycetes</taxon>
        <taxon>Micromonosporales</taxon>
        <taxon>Micromonosporaceae</taxon>
        <taxon>Actinoplanes</taxon>
    </lineage>
</organism>
<dbReference type="PRINTS" id="PR00455">
    <property type="entry name" value="HTHTETR"/>
</dbReference>
<dbReference type="PANTHER" id="PTHR30055:SF234">
    <property type="entry name" value="HTH-TYPE TRANSCRIPTIONAL REGULATOR BETI"/>
    <property type="match status" value="1"/>
</dbReference>
<dbReference type="RefSeq" id="WP_092542726.1">
    <property type="nucleotide sequence ID" value="NZ_BOMJ01000142.1"/>
</dbReference>
<dbReference type="PROSITE" id="PS50977">
    <property type="entry name" value="HTH_TETR_2"/>
    <property type="match status" value="1"/>
</dbReference>
<keyword evidence="2 4" id="KW-0238">DNA-binding</keyword>
<keyword evidence="1" id="KW-0805">Transcription regulation</keyword>
<dbReference type="SUPFAM" id="SSF46689">
    <property type="entry name" value="Homeodomain-like"/>
    <property type="match status" value="1"/>
</dbReference>
<evidence type="ECO:0000259" key="6">
    <source>
        <dbReference type="PROSITE" id="PS50977"/>
    </source>
</evidence>
<evidence type="ECO:0000256" key="4">
    <source>
        <dbReference type="PROSITE-ProRule" id="PRU00335"/>
    </source>
</evidence>
<keyword evidence="3" id="KW-0804">Transcription</keyword>
<proteinExistence type="predicted"/>
<evidence type="ECO:0000256" key="5">
    <source>
        <dbReference type="SAM" id="MobiDB-lite"/>
    </source>
</evidence>
<dbReference type="STRING" id="113562.SAMN04489716_1435"/>
<evidence type="ECO:0000256" key="1">
    <source>
        <dbReference type="ARBA" id="ARBA00023015"/>
    </source>
</evidence>
<dbReference type="OrthoDB" id="9795011at2"/>
<gene>
    <name evidence="7" type="ORF">SAMN04489716_1435</name>
</gene>
<accession>A0A1H1UGU6</accession>
<dbReference type="AlphaFoldDB" id="A0A1H1UGU6"/>
<dbReference type="EMBL" id="LT629758">
    <property type="protein sequence ID" value="SDS71717.1"/>
    <property type="molecule type" value="Genomic_DNA"/>
</dbReference>
<dbReference type="PANTHER" id="PTHR30055">
    <property type="entry name" value="HTH-TYPE TRANSCRIPTIONAL REGULATOR RUTR"/>
    <property type="match status" value="1"/>
</dbReference>
<dbReference type="GO" id="GO:0003700">
    <property type="term" value="F:DNA-binding transcription factor activity"/>
    <property type="evidence" value="ECO:0007669"/>
    <property type="project" value="TreeGrafter"/>
</dbReference>
<evidence type="ECO:0000313" key="8">
    <source>
        <dbReference type="Proteomes" id="UP000198688"/>
    </source>
</evidence>
<name>A0A1H1UGU6_9ACTN</name>
<evidence type="ECO:0000256" key="3">
    <source>
        <dbReference type="ARBA" id="ARBA00023163"/>
    </source>
</evidence>
<evidence type="ECO:0000256" key="2">
    <source>
        <dbReference type="ARBA" id="ARBA00023125"/>
    </source>
</evidence>
<feature type="DNA-binding region" description="H-T-H motif" evidence="4">
    <location>
        <begin position="46"/>
        <end position="65"/>
    </location>
</feature>
<protein>
    <submittedName>
        <fullName evidence="7">DNA-binding transcriptional regulator, AcrR family</fullName>
    </submittedName>
</protein>
<feature type="region of interest" description="Disordered" evidence="5">
    <location>
        <begin position="1"/>
        <end position="22"/>
    </location>
</feature>
<reference evidence="7 8" key="1">
    <citation type="submission" date="2016-10" db="EMBL/GenBank/DDBJ databases">
        <authorList>
            <person name="de Groot N.N."/>
        </authorList>
    </citation>
    <scope>NUCLEOTIDE SEQUENCE [LARGE SCALE GENOMIC DNA]</scope>
    <source>
        <strain evidence="7 8">DSM 43941</strain>
    </source>
</reference>
<dbReference type="GO" id="GO:0000976">
    <property type="term" value="F:transcription cis-regulatory region binding"/>
    <property type="evidence" value="ECO:0007669"/>
    <property type="project" value="TreeGrafter"/>
</dbReference>
<dbReference type="InterPro" id="IPR049445">
    <property type="entry name" value="TetR_SbtR-like_C"/>
</dbReference>
<dbReference type="Pfam" id="PF21597">
    <property type="entry name" value="TetR_C_43"/>
    <property type="match status" value="1"/>
</dbReference>